<sequence length="27" mass="3161">MKHHREHFVELIGAQYSFKPAAPNQHS</sequence>
<name>A0A0E9V8K8_ANGAN</name>
<reference evidence="1" key="2">
    <citation type="journal article" date="2015" name="Fish Shellfish Immunol.">
        <title>Early steps in the European eel (Anguilla anguilla)-Vibrio vulnificus interaction in the gills: Role of the RtxA13 toxin.</title>
        <authorList>
            <person name="Callol A."/>
            <person name="Pajuelo D."/>
            <person name="Ebbesson L."/>
            <person name="Teles M."/>
            <person name="MacKenzie S."/>
            <person name="Amaro C."/>
        </authorList>
    </citation>
    <scope>NUCLEOTIDE SEQUENCE</scope>
</reference>
<protein>
    <submittedName>
        <fullName evidence="1">Uncharacterized protein</fullName>
    </submittedName>
</protein>
<accession>A0A0E9V8K8</accession>
<dbReference type="AlphaFoldDB" id="A0A0E9V8K8"/>
<dbReference type="EMBL" id="GBXM01034210">
    <property type="protein sequence ID" value="JAH74367.1"/>
    <property type="molecule type" value="Transcribed_RNA"/>
</dbReference>
<reference evidence="1" key="1">
    <citation type="submission" date="2014-11" db="EMBL/GenBank/DDBJ databases">
        <authorList>
            <person name="Amaro Gonzalez C."/>
        </authorList>
    </citation>
    <scope>NUCLEOTIDE SEQUENCE</scope>
</reference>
<evidence type="ECO:0000313" key="1">
    <source>
        <dbReference type="EMBL" id="JAH74367.1"/>
    </source>
</evidence>
<proteinExistence type="predicted"/>
<organism evidence="1">
    <name type="scientific">Anguilla anguilla</name>
    <name type="common">European freshwater eel</name>
    <name type="synonym">Muraena anguilla</name>
    <dbReference type="NCBI Taxonomy" id="7936"/>
    <lineage>
        <taxon>Eukaryota</taxon>
        <taxon>Metazoa</taxon>
        <taxon>Chordata</taxon>
        <taxon>Craniata</taxon>
        <taxon>Vertebrata</taxon>
        <taxon>Euteleostomi</taxon>
        <taxon>Actinopterygii</taxon>
        <taxon>Neopterygii</taxon>
        <taxon>Teleostei</taxon>
        <taxon>Anguilliformes</taxon>
        <taxon>Anguillidae</taxon>
        <taxon>Anguilla</taxon>
    </lineage>
</organism>